<evidence type="ECO:0000313" key="4">
    <source>
        <dbReference type="EMBL" id="SEA92542.1"/>
    </source>
</evidence>
<feature type="transmembrane region" description="Helical" evidence="1">
    <location>
        <begin position="126"/>
        <end position="144"/>
    </location>
</feature>
<evidence type="ECO:0000259" key="3">
    <source>
        <dbReference type="Pfam" id="PF08239"/>
    </source>
</evidence>
<gene>
    <name evidence="4" type="ORF">SAMN05443550_10721</name>
</gene>
<evidence type="ECO:0000313" key="5">
    <source>
        <dbReference type="Proteomes" id="UP000198850"/>
    </source>
</evidence>
<keyword evidence="1" id="KW-1133">Transmembrane helix</keyword>
<name>A0A1H4F7S1_9SPHI</name>
<dbReference type="AlphaFoldDB" id="A0A1H4F7S1"/>
<organism evidence="4 5">
    <name type="scientific">Pedobacter hartonius</name>
    <dbReference type="NCBI Taxonomy" id="425514"/>
    <lineage>
        <taxon>Bacteria</taxon>
        <taxon>Pseudomonadati</taxon>
        <taxon>Bacteroidota</taxon>
        <taxon>Sphingobacteriia</taxon>
        <taxon>Sphingobacteriales</taxon>
        <taxon>Sphingobacteriaceae</taxon>
        <taxon>Pedobacter</taxon>
    </lineage>
</organism>
<keyword evidence="1" id="KW-0472">Membrane</keyword>
<dbReference type="RefSeq" id="WP_090557344.1">
    <property type="nucleotide sequence ID" value="NZ_FNRA01000007.1"/>
</dbReference>
<feature type="signal peptide" evidence="2">
    <location>
        <begin position="1"/>
        <end position="20"/>
    </location>
</feature>
<dbReference type="Proteomes" id="UP000198850">
    <property type="component" value="Unassembled WGS sequence"/>
</dbReference>
<dbReference type="OrthoDB" id="761626at2"/>
<dbReference type="EMBL" id="FNRA01000007">
    <property type="protein sequence ID" value="SEA92542.1"/>
    <property type="molecule type" value="Genomic_DNA"/>
</dbReference>
<evidence type="ECO:0000256" key="1">
    <source>
        <dbReference type="SAM" id="Phobius"/>
    </source>
</evidence>
<protein>
    <submittedName>
        <fullName evidence="4">SH3 domain-containing protein</fullName>
    </submittedName>
</protein>
<sequence length="231" mass="26037">MVKNLLFLILLFANLQVGNAQDLYHVTTTKLNVRINEDPKSHILGYIPKGQNIAVLDSSNSQFFRVRVTNGIGYVNRAYIEKNTVVSPQPARNNKAYNEKILGFTALSMILIIGIYYLFNRDTRKYALTSLLTLLIGFVGYYFYTRFIVTTEVKGIYVNTRGGIYHSFDFKGENTVMVTDGLVGLQFASGYILDGKIIRITSNQGDILLNIQNEKTLTGEGFSAGEYKRKD</sequence>
<evidence type="ECO:0000256" key="2">
    <source>
        <dbReference type="SAM" id="SignalP"/>
    </source>
</evidence>
<feature type="chain" id="PRO_5011593057" evidence="2">
    <location>
        <begin position="21"/>
        <end position="231"/>
    </location>
</feature>
<keyword evidence="1" id="KW-0812">Transmembrane</keyword>
<accession>A0A1H4F7S1</accession>
<dbReference type="Pfam" id="PF08239">
    <property type="entry name" value="SH3_3"/>
    <property type="match status" value="1"/>
</dbReference>
<dbReference type="STRING" id="425514.SAMN05443550_10721"/>
<keyword evidence="2" id="KW-0732">Signal</keyword>
<keyword evidence="5" id="KW-1185">Reference proteome</keyword>
<feature type="transmembrane region" description="Helical" evidence="1">
    <location>
        <begin position="101"/>
        <end position="119"/>
    </location>
</feature>
<reference evidence="4 5" key="1">
    <citation type="submission" date="2016-10" db="EMBL/GenBank/DDBJ databases">
        <authorList>
            <person name="de Groot N.N."/>
        </authorList>
    </citation>
    <scope>NUCLEOTIDE SEQUENCE [LARGE SCALE GENOMIC DNA]</scope>
    <source>
        <strain evidence="4 5">DSM 19033</strain>
    </source>
</reference>
<proteinExistence type="predicted"/>
<dbReference type="InterPro" id="IPR003646">
    <property type="entry name" value="SH3-like_bac-type"/>
</dbReference>
<dbReference type="Gene3D" id="2.30.30.40">
    <property type="entry name" value="SH3 Domains"/>
    <property type="match status" value="1"/>
</dbReference>
<feature type="domain" description="SH3b" evidence="3">
    <location>
        <begin position="31"/>
        <end position="81"/>
    </location>
</feature>